<reference evidence="8" key="1">
    <citation type="journal article" date="2019" name="Int. J. Syst. Evol. Microbiol.">
        <title>The Global Catalogue of Microorganisms (GCM) 10K type strain sequencing project: providing services to taxonomists for standard genome sequencing and annotation.</title>
        <authorList>
            <consortium name="The Broad Institute Genomics Platform"/>
            <consortium name="The Broad Institute Genome Sequencing Center for Infectious Disease"/>
            <person name="Wu L."/>
            <person name="Ma J."/>
        </authorList>
    </citation>
    <scope>NUCLEOTIDE SEQUENCE [LARGE SCALE GENOMIC DNA]</scope>
    <source>
        <strain evidence="8">JCM 18287</strain>
    </source>
</reference>
<evidence type="ECO:0000259" key="6">
    <source>
        <dbReference type="PROSITE" id="PS51007"/>
    </source>
</evidence>
<keyword evidence="1 4" id="KW-0349">Heme</keyword>
<feature type="domain" description="Cytochrome c" evidence="6">
    <location>
        <begin position="39"/>
        <end position="136"/>
    </location>
</feature>
<keyword evidence="8" id="KW-1185">Reference proteome</keyword>
<keyword evidence="2 4" id="KW-0479">Metal-binding</keyword>
<dbReference type="SUPFAM" id="SSF46626">
    <property type="entry name" value="Cytochrome c"/>
    <property type="match status" value="1"/>
</dbReference>
<evidence type="ECO:0000256" key="2">
    <source>
        <dbReference type="ARBA" id="ARBA00022723"/>
    </source>
</evidence>
<dbReference type="PROSITE" id="PS51257">
    <property type="entry name" value="PROKAR_LIPOPROTEIN"/>
    <property type="match status" value="1"/>
</dbReference>
<name>A0ABP9HRM9_9FLAO</name>
<keyword evidence="3 4" id="KW-0408">Iron</keyword>
<accession>A0ABP9HRM9</accession>
<evidence type="ECO:0000256" key="1">
    <source>
        <dbReference type="ARBA" id="ARBA00022617"/>
    </source>
</evidence>
<keyword evidence="5" id="KW-0732">Signal</keyword>
<evidence type="ECO:0000313" key="8">
    <source>
        <dbReference type="Proteomes" id="UP001501692"/>
    </source>
</evidence>
<evidence type="ECO:0000313" key="7">
    <source>
        <dbReference type="EMBL" id="GAA4977067.1"/>
    </source>
</evidence>
<dbReference type="Gene3D" id="1.10.760.10">
    <property type="entry name" value="Cytochrome c-like domain"/>
    <property type="match status" value="1"/>
</dbReference>
<dbReference type="PROSITE" id="PS51007">
    <property type="entry name" value="CYTC"/>
    <property type="match status" value="1"/>
</dbReference>
<dbReference type="InterPro" id="IPR009056">
    <property type="entry name" value="Cyt_c-like_dom"/>
</dbReference>
<feature type="chain" id="PRO_5046535273" description="Cytochrome c domain-containing protein" evidence="5">
    <location>
        <begin position="22"/>
        <end position="159"/>
    </location>
</feature>
<dbReference type="Proteomes" id="UP001501692">
    <property type="component" value="Unassembled WGS sequence"/>
</dbReference>
<organism evidence="7 8">
    <name type="scientific">Algibacter aquimarinus</name>
    <dbReference type="NCBI Taxonomy" id="1136748"/>
    <lineage>
        <taxon>Bacteria</taxon>
        <taxon>Pseudomonadati</taxon>
        <taxon>Bacteroidota</taxon>
        <taxon>Flavobacteriia</taxon>
        <taxon>Flavobacteriales</taxon>
        <taxon>Flavobacteriaceae</taxon>
        <taxon>Algibacter</taxon>
    </lineage>
</organism>
<dbReference type="EMBL" id="BAABJK010000011">
    <property type="protein sequence ID" value="GAA4977067.1"/>
    <property type="molecule type" value="Genomic_DNA"/>
</dbReference>
<feature type="signal peptide" evidence="5">
    <location>
        <begin position="1"/>
        <end position="21"/>
    </location>
</feature>
<protein>
    <recommendedName>
        <fullName evidence="6">Cytochrome c domain-containing protein</fullName>
    </recommendedName>
</protein>
<comment type="caution">
    <text evidence="7">The sequence shown here is derived from an EMBL/GenBank/DDBJ whole genome shotgun (WGS) entry which is preliminary data.</text>
</comment>
<evidence type="ECO:0000256" key="5">
    <source>
        <dbReference type="SAM" id="SignalP"/>
    </source>
</evidence>
<evidence type="ECO:0000256" key="3">
    <source>
        <dbReference type="ARBA" id="ARBA00023004"/>
    </source>
</evidence>
<proteinExistence type="predicted"/>
<evidence type="ECO:0000256" key="4">
    <source>
        <dbReference type="PROSITE-ProRule" id="PRU00433"/>
    </source>
</evidence>
<dbReference type="RefSeq" id="WP_345170330.1">
    <property type="nucleotide sequence ID" value="NZ_BAABJK010000011.1"/>
</dbReference>
<gene>
    <name evidence="7" type="ORF">GCM10023315_29990</name>
</gene>
<sequence>MRTIILALAVVLFLVSCNNSNKVSYAKNDINIDVKKDQDSIHSGKKLMETYCYACHDARTSEDKRLAPPMIAVKRHYISRNTSKEEFIVNIQNWIANPNEKDAKMYGAIKRFGVMQKMPYPDDVIKEIADYIYDYEIEQPEWFQEHQKLMGERMRLKNN</sequence>
<dbReference type="InterPro" id="IPR036909">
    <property type="entry name" value="Cyt_c-like_dom_sf"/>
</dbReference>